<proteinExistence type="predicted"/>
<organism evidence="2 3">
    <name type="scientific">Deinococcus aerius</name>
    <dbReference type="NCBI Taxonomy" id="200253"/>
    <lineage>
        <taxon>Bacteria</taxon>
        <taxon>Thermotogati</taxon>
        <taxon>Deinococcota</taxon>
        <taxon>Deinococci</taxon>
        <taxon>Deinococcales</taxon>
        <taxon>Deinococcaceae</taxon>
        <taxon>Deinococcus</taxon>
    </lineage>
</organism>
<protein>
    <submittedName>
        <fullName evidence="2">Helix-hairpin-helix motif protein</fullName>
    </submittedName>
</protein>
<evidence type="ECO:0000256" key="1">
    <source>
        <dbReference type="SAM" id="MobiDB-lite"/>
    </source>
</evidence>
<dbReference type="AlphaFoldDB" id="A0A2I9DGP5"/>
<accession>A0A2I9DGP5</accession>
<dbReference type="Gene3D" id="1.10.150.20">
    <property type="entry name" value="5' to 3' exonuclease, C-terminal subdomain"/>
    <property type="match status" value="1"/>
</dbReference>
<gene>
    <name evidence="2" type="ORF">DAERI_040048</name>
</gene>
<name>A0A2I9DGP5_9DEIO</name>
<feature type="region of interest" description="Disordered" evidence="1">
    <location>
        <begin position="1"/>
        <end position="30"/>
    </location>
</feature>
<evidence type="ECO:0000313" key="3">
    <source>
        <dbReference type="Proteomes" id="UP000236569"/>
    </source>
</evidence>
<comment type="caution">
    <text evidence="2">The sequence shown here is derived from an EMBL/GenBank/DDBJ whole genome shotgun (WGS) entry which is preliminary data.</text>
</comment>
<dbReference type="EMBL" id="BFAG01000004">
    <property type="protein sequence ID" value="GBF05288.1"/>
    <property type="molecule type" value="Genomic_DNA"/>
</dbReference>
<sequence length="90" mass="9754">MARQVEEQEMTDGQKVPEQASNFPTGLSQPARRALRAAGFTSLEELRTVRAADLLRLHGMGPKALAQLRAALAERGLALADEDGKNDPSR</sequence>
<feature type="compositionally biased region" description="Polar residues" evidence="1">
    <location>
        <begin position="19"/>
        <end position="28"/>
    </location>
</feature>
<keyword evidence="3" id="KW-1185">Reference proteome</keyword>
<dbReference type="SUPFAM" id="SSF47789">
    <property type="entry name" value="C-terminal domain of RNA polymerase alpha subunit"/>
    <property type="match status" value="1"/>
</dbReference>
<reference evidence="3" key="1">
    <citation type="submission" date="2018-01" db="EMBL/GenBank/DDBJ databases">
        <title>Draft Genome Sequence of the Radioresistant Bacterium Deinococcus aerius TR0125, Isolated from the Higher Atmosphere above Japan.</title>
        <authorList>
            <person name="Satoh K."/>
            <person name="Arai H."/>
            <person name="Sanzen T."/>
            <person name="Kawaguchi Y."/>
            <person name="Hayashi H."/>
            <person name="Yokobori S."/>
            <person name="Yamagishi A."/>
            <person name="Oono Y."/>
            <person name="Narumi I."/>
        </authorList>
    </citation>
    <scope>NUCLEOTIDE SEQUENCE [LARGE SCALE GENOMIC DNA]</scope>
    <source>
        <strain evidence="3">TR0125</strain>
    </source>
</reference>
<dbReference type="Proteomes" id="UP000236569">
    <property type="component" value="Unassembled WGS sequence"/>
</dbReference>
<evidence type="ECO:0000313" key="2">
    <source>
        <dbReference type="EMBL" id="GBF05288.1"/>
    </source>
</evidence>